<dbReference type="Gene3D" id="3.10.129.10">
    <property type="entry name" value="Hotdog Thioesterase"/>
    <property type="match status" value="1"/>
</dbReference>
<dbReference type="InterPro" id="IPR052342">
    <property type="entry name" value="MCH/BMMD"/>
</dbReference>
<dbReference type="PIRSF" id="PIRSF021494">
    <property type="entry name" value="Rv0216_prd"/>
    <property type="match status" value="1"/>
</dbReference>
<name>A0A2G4YNV5_9PROT</name>
<gene>
    <name evidence="1" type="ORF">CRD36_14355</name>
</gene>
<dbReference type="Pfam" id="PF19315">
    <property type="entry name" value="MC_hydratase"/>
    <property type="match status" value="1"/>
</dbReference>
<proteinExistence type="predicted"/>
<protein>
    <submittedName>
        <fullName evidence="1">Uncharacterized protein</fullName>
    </submittedName>
</protein>
<sequence length="361" mass="39605">MSSKTFEGNYFEDFKMGQILRHATPRTITTGDVSLYSALYGMRFALQSSDEFARNVGYAGNGGLESAPVDDLLAFHVVFGKTVPDISINAVANLGYADCRFLLPVYPGDTLRAVSTVIGLKENSNGKTGNVYVRTEGVNQLGEPVLEYVRWVMINKRTPSPAESAPEAVLPDLPEAVRLEDLTIPEGLSYVTYESSLAGSDYMWEDYAVGEKISHVDGMTIEAADHMLATRLYQNTAKVHFNLHAMKEGRLGERIVYGGHVISLARALSFNGLSNAQTVLAINAGRHVNPCIAGDTVYAWSEVLDKAEVPGRDDLGALRVRLVALKDRTPEGFPYKTPEGKYDPAVLLDLDIWLLLPRRMA</sequence>
<dbReference type="SUPFAM" id="SSF54637">
    <property type="entry name" value="Thioesterase/thiol ester dehydrase-isomerase"/>
    <property type="match status" value="2"/>
</dbReference>
<dbReference type="OrthoDB" id="9796589at2"/>
<organism evidence="1 2">
    <name type="scientific">Paremcibacter congregatus</name>
    <dbReference type="NCBI Taxonomy" id="2043170"/>
    <lineage>
        <taxon>Bacteria</taxon>
        <taxon>Pseudomonadati</taxon>
        <taxon>Pseudomonadota</taxon>
        <taxon>Alphaproteobacteria</taxon>
        <taxon>Emcibacterales</taxon>
        <taxon>Emcibacteraceae</taxon>
        <taxon>Paremcibacter</taxon>
    </lineage>
</organism>
<dbReference type="InterPro" id="IPR048274">
    <property type="entry name" value="MC_hydratase"/>
</dbReference>
<dbReference type="Proteomes" id="UP000229730">
    <property type="component" value="Unassembled WGS sequence"/>
</dbReference>
<dbReference type="AlphaFoldDB" id="A0A2G4YNV5"/>
<comment type="caution">
    <text evidence="1">The sequence shown here is derived from an EMBL/GenBank/DDBJ whole genome shotgun (WGS) entry which is preliminary data.</text>
</comment>
<evidence type="ECO:0000313" key="1">
    <source>
        <dbReference type="EMBL" id="PHZ84009.1"/>
    </source>
</evidence>
<keyword evidence="2" id="KW-1185">Reference proteome</keyword>
<accession>A0A2G4YNV5</accession>
<dbReference type="InterPro" id="IPR029069">
    <property type="entry name" value="HotDog_dom_sf"/>
</dbReference>
<dbReference type="EMBL" id="PDEM01000029">
    <property type="protein sequence ID" value="PHZ84009.1"/>
    <property type="molecule type" value="Genomic_DNA"/>
</dbReference>
<evidence type="ECO:0000313" key="2">
    <source>
        <dbReference type="Proteomes" id="UP000229730"/>
    </source>
</evidence>
<reference evidence="1 2" key="1">
    <citation type="submission" date="2017-10" db="EMBL/GenBank/DDBJ databases">
        <title>Frigbacter circumglobatus gen. nov. sp. nov., isolated from sediment cultured in situ.</title>
        <authorList>
            <person name="Zhao Z."/>
        </authorList>
    </citation>
    <scope>NUCLEOTIDE SEQUENCE [LARGE SCALE GENOMIC DNA]</scope>
    <source>
        <strain evidence="1 2">ZYL</strain>
    </source>
</reference>
<dbReference type="PANTHER" id="PTHR43664">
    <property type="entry name" value="MONOAMINE OXIDASE-RELATED"/>
    <property type="match status" value="1"/>
</dbReference>
<dbReference type="CDD" id="cd03451">
    <property type="entry name" value="FkbR2"/>
    <property type="match status" value="2"/>
</dbReference>
<dbReference type="RefSeq" id="WP_099474511.1">
    <property type="nucleotide sequence ID" value="NZ_CP041025.1"/>
</dbReference>
<dbReference type="InterPro" id="IPR016790">
    <property type="entry name" value="Thiol_ester_hydratase_Rv0216"/>
</dbReference>
<dbReference type="PANTHER" id="PTHR43664:SF1">
    <property type="entry name" value="BETA-METHYLMALYL-COA DEHYDRATASE"/>
    <property type="match status" value="1"/>
</dbReference>
<dbReference type="InParanoid" id="A0A2G4YNV5"/>
<dbReference type="GO" id="GO:0016829">
    <property type="term" value="F:lyase activity"/>
    <property type="evidence" value="ECO:0007669"/>
    <property type="project" value="InterPro"/>
</dbReference>